<organism evidence="1 2">
    <name type="scientific">Stephania yunnanensis</name>
    <dbReference type="NCBI Taxonomy" id="152371"/>
    <lineage>
        <taxon>Eukaryota</taxon>
        <taxon>Viridiplantae</taxon>
        <taxon>Streptophyta</taxon>
        <taxon>Embryophyta</taxon>
        <taxon>Tracheophyta</taxon>
        <taxon>Spermatophyta</taxon>
        <taxon>Magnoliopsida</taxon>
        <taxon>Ranunculales</taxon>
        <taxon>Menispermaceae</taxon>
        <taxon>Menispermoideae</taxon>
        <taxon>Cissampelideae</taxon>
        <taxon>Stephania</taxon>
    </lineage>
</organism>
<keyword evidence="2" id="KW-1185">Reference proteome</keyword>
<proteinExistence type="predicted"/>
<name>A0AAP0IVY3_9MAGN</name>
<dbReference type="Proteomes" id="UP001420932">
    <property type="component" value="Unassembled WGS sequence"/>
</dbReference>
<dbReference type="EMBL" id="JBBNAF010000008">
    <property type="protein sequence ID" value="KAK9121712.1"/>
    <property type="molecule type" value="Genomic_DNA"/>
</dbReference>
<evidence type="ECO:0000313" key="1">
    <source>
        <dbReference type="EMBL" id="KAK9121712.1"/>
    </source>
</evidence>
<gene>
    <name evidence="1" type="ORF">Syun_019329</name>
</gene>
<evidence type="ECO:0000313" key="2">
    <source>
        <dbReference type="Proteomes" id="UP001420932"/>
    </source>
</evidence>
<protein>
    <submittedName>
        <fullName evidence="1">Uncharacterized protein</fullName>
    </submittedName>
</protein>
<sequence length="202" mass="22732">MPCPTCNLTDAEESVEIGGPAGDIGKATSNVDGDEEVNAFETPTAPEVGMAFDASDNVKIFFEAYDKSIGFTIKVQSTDKRKDGLVWKYIFTAKVLNREEAYTLYDVQHLLRLSGCENVIFKMYNVVMGNHANPSTIRHEPLEERRQACALKEGQEEDKVLFLENNKALKNMSTMLVAHHKFLEEDLKEVKLVAQQKRRSCP</sequence>
<dbReference type="AlphaFoldDB" id="A0AAP0IVY3"/>
<reference evidence="1 2" key="1">
    <citation type="submission" date="2024-01" db="EMBL/GenBank/DDBJ databases">
        <title>Genome assemblies of Stephania.</title>
        <authorList>
            <person name="Yang L."/>
        </authorList>
    </citation>
    <scope>NUCLEOTIDE SEQUENCE [LARGE SCALE GENOMIC DNA]</scope>
    <source>
        <strain evidence="1">YNDBR</strain>
        <tissue evidence="1">Leaf</tissue>
    </source>
</reference>
<comment type="caution">
    <text evidence="1">The sequence shown here is derived from an EMBL/GenBank/DDBJ whole genome shotgun (WGS) entry which is preliminary data.</text>
</comment>
<accession>A0AAP0IVY3</accession>